<evidence type="ECO:0000256" key="1">
    <source>
        <dbReference type="SAM" id="MobiDB-lite"/>
    </source>
</evidence>
<accession>A0ABN7T9N6</accession>
<feature type="compositionally biased region" description="Basic and acidic residues" evidence="1">
    <location>
        <begin position="85"/>
        <end position="97"/>
    </location>
</feature>
<name>A0ABN7T9N6_OIKDI</name>
<feature type="region of interest" description="Disordered" evidence="1">
    <location>
        <begin position="60"/>
        <end position="242"/>
    </location>
</feature>
<organism evidence="2 3">
    <name type="scientific">Oikopleura dioica</name>
    <name type="common">Tunicate</name>
    <dbReference type="NCBI Taxonomy" id="34765"/>
    <lineage>
        <taxon>Eukaryota</taxon>
        <taxon>Metazoa</taxon>
        <taxon>Chordata</taxon>
        <taxon>Tunicata</taxon>
        <taxon>Appendicularia</taxon>
        <taxon>Copelata</taxon>
        <taxon>Oikopleuridae</taxon>
        <taxon>Oikopleura</taxon>
    </lineage>
</organism>
<gene>
    <name evidence="2" type="ORF">OKIOD_LOCUS15075</name>
</gene>
<dbReference type="EMBL" id="OU015567">
    <property type="protein sequence ID" value="CAG5112054.1"/>
    <property type="molecule type" value="Genomic_DNA"/>
</dbReference>
<keyword evidence="3" id="KW-1185">Reference proteome</keyword>
<evidence type="ECO:0000313" key="2">
    <source>
        <dbReference type="EMBL" id="CAG5112054.1"/>
    </source>
</evidence>
<dbReference type="Proteomes" id="UP001158576">
    <property type="component" value="Chromosome 2"/>
</dbReference>
<proteinExistence type="predicted"/>
<feature type="compositionally biased region" description="Acidic residues" evidence="1">
    <location>
        <begin position="198"/>
        <end position="212"/>
    </location>
</feature>
<evidence type="ECO:0000313" key="3">
    <source>
        <dbReference type="Proteomes" id="UP001158576"/>
    </source>
</evidence>
<sequence>MTESPLIKPDKSYQFLDPFLEAETDKYCSEEMSLTEVTSVDLSAVSTADEAEDLNETVIEADFSDNDENHQNFTKNDQECDDKEIDSGIKIESKDEINLSNPAEEPSKIEEPDESLQKVGQTVVEEKSKSIVEEVESSEEAESEDDRDPELPDEIVEEVDSVSEEITEDINSCENEEREIEKEPPQIPTTKAPYFSESSDDEDLQDSAEQELENLVQSTDDEDALHSSLAPSRESPRVNHDLSGQTQGVLVNESDHVHLFFRITYFDSKF</sequence>
<protein>
    <submittedName>
        <fullName evidence="2">Oidioi.mRNA.OKI2018_I69.chr2.g6310.t1.cds</fullName>
    </submittedName>
</protein>
<reference evidence="2 3" key="1">
    <citation type="submission" date="2021-04" db="EMBL/GenBank/DDBJ databases">
        <authorList>
            <person name="Bliznina A."/>
        </authorList>
    </citation>
    <scope>NUCLEOTIDE SEQUENCE [LARGE SCALE GENOMIC DNA]</scope>
</reference>
<feature type="compositionally biased region" description="Acidic residues" evidence="1">
    <location>
        <begin position="133"/>
        <end position="168"/>
    </location>
</feature>